<dbReference type="GO" id="GO:0097196">
    <property type="term" value="C:Shu complex"/>
    <property type="evidence" value="ECO:0007669"/>
    <property type="project" value="TreeGrafter"/>
</dbReference>
<dbReference type="GO" id="GO:0003697">
    <property type="term" value="F:single-stranded DNA binding"/>
    <property type="evidence" value="ECO:0007669"/>
    <property type="project" value="TreeGrafter"/>
</dbReference>
<organism evidence="1 2">
    <name type="scientific">Mikania micrantha</name>
    <name type="common">bitter vine</name>
    <dbReference type="NCBI Taxonomy" id="192012"/>
    <lineage>
        <taxon>Eukaryota</taxon>
        <taxon>Viridiplantae</taxon>
        <taxon>Streptophyta</taxon>
        <taxon>Embryophyta</taxon>
        <taxon>Tracheophyta</taxon>
        <taxon>Spermatophyta</taxon>
        <taxon>Magnoliopsida</taxon>
        <taxon>eudicotyledons</taxon>
        <taxon>Gunneridae</taxon>
        <taxon>Pentapetalae</taxon>
        <taxon>asterids</taxon>
        <taxon>campanulids</taxon>
        <taxon>Asterales</taxon>
        <taxon>Asteraceae</taxon>
        <taxon>Asteroideae</taxon>
        <taxon>Heliantheae alliance</taxon>
        <taxon>Eupatorieae</taxon>
        <taxon>Mikania</taxon>
    </lineage>
</organism>
<proteinExistence type="predicted"/>
<protein>
    <recommendedName>
        <fullName evidence="3">ATPase AAA-type core domain-containing protein</fullName>
    </recommendedName>
</protein>
<dbReference type="AlphaFoldDB" id="A0A5N6Q003"/>
<comment type="caution">
    <text evidence="1">The sequence shown here is derived from an EMBL/GenBank/DDBJ whole genome shotgun (WGS) entry which is preliminary data.</text>
</comment>
<gene>
    <name evidence="1" type="ORF">E3N88_00512</name>
</gene>
<keyword evidence="2" id="KW-1185">Reference proteome</keyword>
<sequence length="186" mass="21279">MDNLLAANGVTLENEYNNDDNIQVLESMTFHSLDSSNAKKYKRKKKRKLEDDNEAVNSMLITSIDNVANAIVTDMYESIQRYDGFKYLSKFKRGGKTSLLFQLALNSVVDNTDKSVVFICNRRKLDNKPPFLSKGIDPSSSVLDRIQMKYVDDEDGINKFFAAFHMHDVFPVLVIIDDLGEFFDEK</sequence>
<accession>A0A5N6Q003</accession>
<evidence type="ECO:0000313" key="2">
    <source>
        <dbReference type="Proteomes" id="UP000326396"/>
    </source>
</evidence>
<name>A0A5N6Q003_9ASTR</name>
<reference evidence="1 2" key="1">
    <citation type="submission" date="2019-05" db="EMBL/GenBank/DDBJ databases">
        <title>Mikania micrantha, genome provides insights into the molecular mechanism of rapid growth.</title>
        <authorList>
            <person name="Liu B."/>
        </authorList>
    </citation>
    <scope>NUCLEOTIDE SEQUENCE [LARGE SCALE GENOMIC DNA]</scope>
    <source>
        <strain evidence="1">NLD-2019</strain>
        <tissue evidence="1">Leaf</tissue>
    </source>
</reference>
<dbReference type="Proteomes" id="UP000326396">
    <property type="component" value="Linkage Group LG1"/>
</dbReference>
<dbReference type="GO" id="GO:0000724">
    <property type="term" value="P:double-strand break repair via homologous recombination"/>
    <property type="evidence" value="ECO:0007669"/>
    <property type="project" value="TreeGrafter"/>
</dbReference>
<dbReference type="OrthoDB" id="67296at2759"/>
<dbReference type="PANTHER" id="PTHR28653:SF1">
    <property type="entry name" value="ATPASE SWSAP1"/>
    <property type="match status" value="1"/>
</dbReference>
<dbReference type="EMBL" id="SZYD01000001">
    <property type="protein sequence ID" value="KAD7477376.1"/>
    <property type="molecule type" value="Genomic_DNA"/>
</dbReference>
<evidence type="ECO:0008006" key="3">
    <source>
        <dbReference type="Google" id="ProtNLM"/>
    </source>
</evidence>
<evidence type="ECO:0000313" key="1">
    <source>
        <dbReference type="EMBL" id="KAD7477376.1"/>
    </source>
</evidence>
<dbReference type="PANTHER" id="PTHR28653">
    <property type="match status" value="1"/>
</dbReference>